<evidence type="ECO:0000313" key="10">
    <source>
        <dbReference type="EMBL" id="MBS3058171.1"/>
    </source>
</evidence>
<dbReference type="SUPFAM" id="SSF49503">
    <property type="entry name" value="Cupredoxins"/>
    <property type="match status" value="1"/>
</dbReference>
<dbReference type="InterPro" id="IPR008972">
    <property type="entry name" value="Cupredoxin"/>
</dbReference>
<gene>
    <name evidence="10" type="ORF">J4478_02100</name>
</gene>
<feature type="compositionally biased region" description="Low complexity" evidence="8">
    <location>
        <begin position="40"/>
        <end position="49"/>
    </location>
</feature>
<proteinExistence type="predicted"/>
<evidence type="ECO:0000256" key="2">
    <source>
        <dbReference type="ARBA" id="ARBA00022448"/>
    </source>
</evidence>
<feature type="binding site" evidence="7">
    <location>
        <position position="125"/>
    </location>
    <ligand>
        <name>Cu cation</name>
        <dbReference type="ChEBI" id="CHEBI:23378"/>
    </ligand>
</feature>
<feature type="region of interest" description="Disordered" evidence="8">
    <location>
        <begin position="30"/>
        <end position="49"/>
    </location>
</feature>
<evidence type="ECO:0000256" key="7">
    <source>
        <dbReference type="PIRSR" id="PIRSR602386-1"/>
    </source>
</evidence>
<keyword evidence="3 7" id="KW-0479">Metal-binding</keyword>
<dbReference type="CDD" id="cd13921">
    <property type="entry name" value="Amicyanin"/>
    <property type="match status" value="1"/>
</dbReference>
<keyword evidence="5" id="KW-0249">Electron transport</keyword>
<reference evidence="10" key="2">
    <citation type="submission" date="2021-05" db="EMBL/GenBank/DDBJ databases">
        <title>Protein family content uncovers lineage relationships and bacterial pathway maintenance mechanisms in DPANN archaea.</title>
        <authorList>
            <person name="Castelle C.J."/>
            <person name="Meheust R."/>
            <person name="Jaffe A.L."/>
            <person name="Seitz K."/>
            <person name="Gong X."/>
            <person name="Baker B.J."/>
            <person name="Banfield J.F."/>
        </authorList>
    </citation>
    <scope>NUCLEOTIDE SEQUENCE</scope>
    <source>
        <strain evidence="10">RIFCSPLOWO2_01_FULL_43_13</strain>
    </source>
</reference>
<dbReference type="InterPro" id="IPR035668">
    <property type="entry name" value="Amicyanin"/>
</dbReference>
<dbReference type="InterPro" id="IPR052721">
    <property type="entry name" value="ET_Amicyanin"/>
</dbReference>
<evidence type="ECO:0000313" key="11">
    <source>
        <dbReference type="Proteomes" id="UP000680185"/>
    </source>
</evidence>
<dbReference type="PRINTS" id="PR00155">
    <property type="entry name" value="AMICYANIN"/>
</dbReference>
<evidence type="ECO:0000256" key="6">
    <source>
        <dbReference type="ARBA" id="ARBA00023008"/>
    </source>
</evidence>
<sequence length="133" mass="13964">MNSKILLLALIAGAILLAGCTQQYNPPANNAGNNAGGNDSGNANAGSGEAKTWTVEIQDFAYSPAELTIKKGDTVKWVNKDSVGHTATGDNGEFDTGLISQNQEASVTFNNAGTFTYHCTPHPYMKATIIVTE</sequence>
<evidence type="ECO:0000256" key="3">
    <source>
        <dbReference type="ARBA" id="ARBA00022723"/>
    </source>
</evidence>
<dbReference type="PANTHER" id="PTHR36507">
    <property type="entry name" value="BLL1555 PROTEIN"/>
    <property type="match status" value="1"/>
</dbReference>
<dbReference type="Pfam" id="PF00127">
    <property type="entry name" value="Copper-bind"/>
    <property type="match status" value="1"/>
</dbReference>
<dbReference type="Proteomes" id="UP000680185">
    <property type="component" value="Unassembled WGS sequence"/>
</dbReference>
<keyword evidence="4" id="KW-0574">Periplasm</keyword>
<comment type="subcellular location">
    <subcellularLocation>
        <location evidence="1">Periplasm</location>
    </subcellularLocation>
</comment>
<name>A0A8T4KUS4_9ARCH</name>
<dbReference type="GO" id="GO:0005507">
    <property type="term" value="F:copper ion binding"/>
    <property type="evidence" value="ECO:0007669"/>
    <property type="project" value="InterPro"/>
</dbReference>
<comment type="cofactor">
    <cofactor evidence="7">
        <name>Cu cation</name>
        <dbReference type="ChEBI" id="CHEBI:23378"/>
    </cofactor>
    <text evidence="7">Binds 1 copper ion per subunit.</text>
</comment>
<comment type="caution">
    <text evidence="10">The sequence shown here is derived from an EMBL/GenBank/DDBJ whole genome shotgun (WGS) entry which is preliminary data.</text>
</comment>
<feature type="binding site" evidence="7">
    <location>
        <position position="85"/>
    </location>
    <ligand>
        <name>Cu cation</name>
        <dbReference type="ChEBI" id="CHEBI:23378"/>
    </ligand>
</feature>
<evidence type="ECO:0000256" key="1">
    <source>
        <dbReference type="ARBA" id="ARBA00004418"/>
    </source>
</evidence>
<accession>A0A8T4KUS4</accession>
<dbReference type="AlphaFoldDB" id="A0A8T4KUS4"/>
<feature type="domain" description="Blue (type 1) copper" evidence="9">
    <location>
        <begin position="54"/>
        <end position="131"/>
    </location>
</feature>
<evidence type="ECO:0000259" key="9">
    <source>
        <dbReference type="Pfam" id="PF00127"/>
    </source>
</evidence>
<dbReference type="PANTHER" id="PTHR36507:SF1">
    <property type="entry name" value="BLL1555 PROTEIN"/>
    <property type="match status" value="1"/>
</dbReference>
<organism evidence="10 11">
    <name type="scientific">Candidatus Iainarchaeum sp</name>
    <dbReference type="NCBI Taxonomy" id="3101447"/>
    <lineage>
        <taxon>Archaea</taxon>
        <taxon>Candidatus Iainarchaeota</taxon>
        <taxon>Candidatus Iainarchaeia</taxon>
        <taxon>Candidatus Iainarchaeales</taxon>
        <taxon>Candidatus Iainarchaeaceae</taxon>
        <taxon>Candidatus Iainarchaeum</taxon>
    </lineage>
</organism>
<evidence type="ECO:0000256" key="8">
    <source>
        <dbReference type="SAM" id="MobiDB-lite"/>
    </source>
</evidence>
<dbReference type="EMBL" id="JAGVWB010000012">
    <property type="protein sequence ID" value="MBS3058171.1"/>
    <property type="molecule type" value="Genomic_DNA"/>
</dbReference>
<protein>
    <submittedName>
        <fullName evidence="10">Cupredoxin family copper-binding protein</fullName>
    </submittedName>
</protein>
<dbReference type="PROSITE" id="PS51257">
    <property type="entry name" value="PROKAR_LIPOPROTEIN"/>
    <property type="match status" value="1"/>
</dbReference>
<dbReference type="Gene3D" id="2.60.40.420">
    <property type="entry name" value="Cupredoxins - blue copper proteins"/>
    <property type="match status" value="1"/>
</dbReference>
<dbReference type="GO" id="GO:0009055">
    <property type="term" value="F:electron transfer activity"/>
    <property type="evidence" value="ECO:0007669"/>
    <property type="project" value="InterPro"/>
</dbReference>
<reference evidence="10" key="1">
    <citation type="submission" date="2021-03" db="EMBL/GenBank/DDBJ databases">
        <authorList>
            <person name="Jaffe A."/>
        </authorList>
    </citation>
    <scope>NUCLEOTIDE SEQUENCE</scope>
    <source>
        <strain evidence="10">RIFCSPLOWO2_01_FULL_43_13</strain>
    </source>
</reference>
<evidence type="ECO:0000256" key="5">
    <source>
        <dbReference type="ARBA" id="ARBA00022982"/>
    </source>
</evidence>
<feature type="binding site" evidence="7">
    <location>
        <position position="119"/>
    </location>
    <ligand>
        <name>Cu cation</name>
        <dbReference type="ChEBI" id="CHEBI:23378"/>
    </ligand>
</feature>
<dbReference type="InterPro" id="IPR002386">
    <property type="entry name" value="Amicyanin/Pseudoazurin"/>
</dbReference>
<evidence type="ECO:0000256" key="4">
    <source>
        <dbReference type="ARBA" id="ARBA00022764"/>
    </source>
</evidence>
<feature type="binding site" evidence="7">
    <location>
        <position position="122"/>
    </location>
    <ligand>
        <name>Cu cation</name>
        <dbReference type="ChEBI" id="CHEBI:23378"/>
    </ligand>
</feature>
<keyword evidence="2" id="KW-0813">Transport</keyword>
<keyword evidence="6 7" id="KW-0186">Copper</keyword>
<dbReference type="GO" id="GO:0042597">
    <property type="term" value="C:periplasmic space"/>
    <property type="evidence" value="ECO:0007669"/>
    <property type="project" value="UniProtKB-SubCell"/>
</dbReference>
<dbReference type="InterPro" id="IPR000923">
    <property type="entry name" value="BlueCu_1"/>
</dbReference>